<evidence type="ECO:0000313" key="5">
    <source>
        <dbReference type="Proteomes" id="UP001224781"/>
    </source>
</evidence>
<reference evidence="4" key="1">
    <citation type="submission" date="2023-08" db="EMBL/GenBank/DDBJ databases">
        <title>Functional and genomic diversity of the sorghum phyllosphere microbiome.</title>
        <authorList>
            <person name="Shade A."/>
        </authorList>
    </citation>
    <scope>NUCLEOTIDE SEQUENCE</scope>
    <source>
        <strain evidence="4">SORGH_AS_0974</strain>
        <strain evidence="3 5">SORGH_AS_1126</strain>
    </source>
</reference>
<evidence type="ECO:0000313" key="6">
    <source>
        <dbReference type="Proteomes" id="UP001255601"/>
    </source>
</evidence>
<comment type="caution">
    <text evidence="4">The sequence shown here is derived from an EMBL/GenBank/DDBJ whole genome shotgun (WGS) entry which is preliminary data.</text>
</comment>
<feature type="domain" description="DUF6867" evidence="2">
    <location>
        <begin position="27"/>
        <end position="124"/>
    </location>
</feature>
<dbReference type="Pfam" id="PF21741">
    <property type="entry name" value="DUF6867"/>
    <property type="match status" value="1"/>
</dbReference>
<keyword evidence="1" id="KW-0472">Membrane</keyword>
<dbReference type="EMBL" id="JAUTBL010000002">
    <property type="protein sequence ID" value="MDQ1186805.1"/>
    <property type="molecule type" value="Genomic_DNA"/>
</dbReference>
<keyword evidence="5" id="KW-1185">Reference proteome</keyword>
<proteinExistence type="predicted"/>
<organism evidence="4 6">
    <name type="scientific">Agrobacterium larrymoorei</name>
    <dbReference type="NCBI Taxonomy" id="160699"/>
    <lineage>
        <taxon>Bacteria</taxon>
        <taxon>Pseudomonadati</taxon>
        <taxon>Pseudomonadota</taxon>
        <taxon>Alphaproteobacteria</taxon>
        <taxon>Hyphomicrobiales</taxon>
        <taxon>Rhizobiaceae</taxon>
        <taxon>Rhizobium/Agrobacterium group</taxon>
        <taxon>Agrobacterium</taxon>
    </lineage>
</organism>
<dbReference type="EMBL" id="JAVIZC010000003">
    <property type="protein sequence ID" value="MDR6103087.1"/>
    <property type="molecule type" value="Genomic_DNA"/>
</dbReference>
<feature type="transmembrane region" description="Helical" evidence="1">
    <location>
        <begin position="79"/>
        <end position="97"/>
    </location>
</feature>
<dbReference type="AlphaFoldDB" id="A0AAJ2BDQ4"/>
<evidence type="ECO:0000313" key="3">
    <source>
        <dbReference type="EMBL" id="MDQ1186805.1"/>
    </source>
</evidence>
<gene>
    <name evidence="4" type="ORF">QE369_003284</name>
    <name evidence="3" type="ORF">QE408_003948</name>
</gene>
<evidence type="ECO:0000259" key="2">
    <source>
        <dbReference type="Pfam" id="PF21741"/>
    </source>
</evidence>
<feature type="transmembrane region" description="Helical" evidence="1">
    <location>
        <begin position="53"/>
        <end position="73"/>
    </location>
</feature>
<evidence type="ECO:0000256" key="1">
    <source>
        <dbReference type="SAM" id="Phobius"/>
    </source>
</evidence>
<accession>A0AAJ2BDQ4</accession>
<keyword evidence="1" id="KW-0812">Transmembrane</keyword>
<protein>
    <recommendedName>
        <fullName evidence="2">DUF6867 domain-containing protein</fullName>
    </recommendedName>
</protein>
<keyword evidence="1" id="KW-1133">Transmembrane helix</keyword>
<dbReference type="Proteomes" id="UP001255601">
    <property type="component" value="Unassembled WGS sequence"/>
</dbReference>
<name>A0AAJ2BDQ4_9HYPH</name>
<dbReference type="Proteomes" id="UP001224781">
    <property type="component" value="Unassembled WGS sequence"/>
</dbReference>
<evidence type="ECO:0000313" key="4">
    <source>
        <dbReference type="EMBL" id="MDR6103087.1"/>
    </source>
</evidence>
<sequence>MAALIGEKMQGLFFETDSGVRYILRGLVVLLGFWTAWRTGKSVADGWGQYPQVVIYSLLLGCVMRFLHYALFAGPLLNGFYYLIDVVVLLAFATAGFRIRRTSQMVDNYYWLYDRTSAFSYKKKD</sequence>
<feature type="transmembrane region" description="Helical" evidence="1">
    <location>
        <begin position="20"/>
        <end position="37"/>
    </location>
</feature>
<dbReference type="InterPro" id="IPR049201">
    <property type="entry name" value="DUF6867"/>
</dbReference>